<dbReference type="RefSeq" id="WP_200349791.1">
    <property type="nucleotide sequence ID" value="NZ_BAABHZ010000010.1"/>
</dbReference>
<dbReference type="Proteomes" id="UP000600139">
    <property type="component" value="Unassembled WGS sequence"/>
</dbReference>
<dbReference type="EMBL" id="JAENIK010000004">
    <property type="protein sequence ID" value="MBK1814842.1"/>
    <property type="molecule type" value="Genomic_DNA"/>
</dbReference>
<dbReference type="InterPro" id="IPR016181">
    <property type="entry name" value="Acyl_CoA_acyltransferase"/>
</dbReference>
<gene>
    <name evidence="2" type="ORF">JIN84_04400</name>
</gene>
<keyword evidence="3" id="KW-1185">Reference proteome</keyword>
<dbReference type="Pfam" id="PF13302">
    <property type="entry name" value="Acetyltransf_3"/>
    <property type="match status" value="1"/>
</dbReference>
<feature type="domain" description="N-acetyltransferase" evidence="1">
    <location>
        <begin position="17"/>
        <end position="171"/>
    </location>
</feature>
<evidence type="ECO:0000313" key="2">
    <source>
        <dbReference type="EMBL" id="MBK1814842.1"/>
    </source>
</evidence>
<dbReference type="CDD" id="cd04301">
    <property type="entry name" value="NAT_SF"/>
    <property type="match status" value="1"/>
</dbReference>
<protein>
    <submittedName>
        <fullName evidence="2">GNAT family N-acetyltransferase</fullName>
    </submittedName>
</protein>
<evidence type="ECO:0000259" key="1">
    <source>
        <dbReference type="PROSITE" id="PS51186"/>
    </source>
</evidence>
<reference evidence="2" key="1">
    <citation type="submission" date="2021-01" db="EMBL/GenBank/DDBJ databases">
        <title>Modified the classification status of verrucomicrobia.</title>
        <authorList>
            <person name="Feng X."/>
        </authorList>
    </citation>
    <scope>NUCLEOTIDE SEQUENCE</scope>
    <source>
        <strain evidence="2">JCM 18052</strain>
    </source>
</reference>
<evidence type="ECO:0000313" key="3">
    <source>
        <dbReference type="Proteomes" id="UP000600139"/>
    </source>
</evidence>
<comment type="caution">
    <text evidence="2">The sequence shown here is derived from an EMBL/GenBank/DDBJ whole genome shotgun (WGS) entry which is preliminary data.</text>
</comment>
<dbReference type="PROSITE" id="PS51186">
    <property type="entry name" value="GNAT"/>
    <property type="match status" value="1"/>
</dbReference>
<dbReference type="InterPro" id="IPR000182">
    <property type="entry name" value="GNAT_dom"/>
</dbReference>
<accession>A0A934R159</accession>
<sequence length="198" mass="22070">MNGSGRFETILRDGTPIIVRPLVPDDRPALAEAYRRLSPEARYNRFWTHTGEVVGDNMLTRVLHQDPATHVSWAVLDPTREFSPMGGASWWRTAGQPGEVEISFIVLDDDQRRGIGTLLLAILWLTAFRAGAETMTGHVLTENRQAAGWMRDCGARGEWDGYKLSFRWDLDNLDALPETRAAAELAGWLSRLAPGILG</sequence>
<proteinExistence type="predicted"/>
<organism evidence="2 3">
    <name type="scientific">Luteolibacter yonseiensis</name>
    <dbReference type="NCBI Taxonomy" id="1144680"/>
    <lineage>
        <taxon>Bacteria</taxon>
        <taxon>Pseudomonadati</taxon>
        <taxon>Verrucomicrobiota</taxon>
        <taxon>Verrucomicrobiia</taxon>
        <taxon>Verrucomicrobiales</taxon>
        <taxon>Verrucomicrobiaceae</taxon>
        <taxon>Luteolibacter</taxon>
    </lineage>
</organism>
<dbReference type="SUPFAM" id="SSF55729">
    <property type="entry name" value="Acyl-CoA N-acyltransferases (Nat)"/>
    <property type="match status" value="1"/>
</dbReference>
<dbReference type="AlphaFoldDB" id="A0A934R159"/>
<dbReference type="Gene3D" id="3.40.630.30">
    <property type="match status" value="1"/>
</dbReference>
<dbReference type="GO" id="GO:0016747">
    <property type="term" value="F:acyltransferase activity, transferring groups other than amino-acyl groups"/>
    <property type="evidence" value="ECO:0007669"/>
    <property type="project" value="InterPro"/>
</dbReference>
<name>A0A934R159_9BACT</name>